<dbReference type="Proteomes" id="UP000230886">
    <property type="component" value="Unassembled WGS sequence"/>
</dbReference>
<dbReference type="RefSeq" id="WP_080726727.1">
    <property type="nucleotide sequence ID" value="NZ_AP023172.1"/>
</dbReference>
<dbReference type="SUPFAM" id="SSF53807">
    <property type="entry name" value="Helical backbone' metal receptor"/>
    <property type="match status" value="1"/>
</dbReference>
<accession>A0A2A5JG77</accession>
<comment type="subcellular location">
    <subcellularLocation>
        <location evidence="1">Cell envelope</location>
    </subcellularLocation>
</comment>
<dbReference type="PROSITE" id="PS50983">
    <property type="entry name" value="FE_B12_PBP"/>
    <property type="match status" value="1"/>
</dbReference>
<proteinExistence type="inferred from homology"/>
<comment type="caution">
    <text evidence="5">The sequence shown here is derived from an EMBL/GenBank/DDBJ whole genome shotgun (WGS) entry which is preliminary data.</text>
</comment>
<dbReference type="KEGG" id="rqi:C1M55_05115"/>
<dbReference type="PANTHER" id="PTHR30532">
    <property type="entry name" value="IRON III DICITRATE-BINDING PERIPLASMIC PROTEIN"/>
    <property type="match status" value="1"/>
</dbReference>
<keyword evidence="4" id="KW-0732">Signal</keyword>
<evidence type="ECO:0000256" key="2">
    <source>
        <dbReference type="ARBA" id="ARBA00008814"/>
    </source>
</evidence>
<dbReference type="GeneID" id="64138979"/>
<dbReference type="GO" id="GO:1901678">
    <property type="term" value="P:iron coordination entity transport"/>
    <property type="evidence" value="ECO:0007669"/>
    <property type="project" value="UniProtKB-ARBA"/>
</dbReference>
<name>A0A2A5JG77_RHOSG</name>
<protein>
    <submittedName>
        <fullName evidence="5">ABC transporter substrate-binding protein</fullName>
    </submittedName>
</protein>
<sequence>MEFNMRVQGLSRFRRAVVIGAAAALAVGVAGCSNSEEASSESSTTAASSPTRVFEAQNGSIEIPSDPQRIVACGYAVLPLIQAGANLAAVCEWTRELGNMDDKTKAAYEALPKVAPDGNVSQLNYEGIVAAEPDLIIMGVPARVESQLDMAQLEAAAPVVFLGPTVPADWRVLGEQFADAANVSGNYGEFKDDYDAKTAELAAKYKDKLGSLTFGGVCNVCKPEAGTFSREYASSYTTNLFDGLGLQFPGTPADPADIHVEQVSIEKIGENLGNVDVIVYGLNADGSMSPQLQELVNSELWKELPAVKAGNVVQVQHSLAATYQTALLTLDSIDEGLSKLPANQ</sequence>
<evidence type="ECO:0000313" key="6">
    <source>
        <dbReference type="Proteomes" id="UP000230886"/>
    </source>
</evidence>
<dbReference type="InterPro" id="IPR051313">
    <property type="entry name" value="Bact_iron-sidero_bind"/>
</dbReference>
<dbReference type="EMBL" id="NOVD01000002">
    <property type="protein sequence ID" value="PCK28558.1"/>
    <property type="molecule type" value="Genomic_DNA"/>
</dbReference>
<evidence type="ECO:0000313" key="5">
    <source>
        <dbReference type="EMBL" id="PCK28558.1"/>
    </source>
</evidence>
<dbReference type="PANTHER" id="PTHR30532:SF1">
    <property type="entry name" value="IRON(3+)-HYDROXAMATE-BINDING PROTEIN FHUD"/>
    <property type="match status" value="1"/>
</dbReference>
<evidence type="ECO:0000256" key="4">
    <source>
        <dbReference type="ARBA" id="ARBA00022729"/>
    </source>
</evidence>
<evidence type="ECO:0000256" key="3">
    <source>
        <dbReference type="ARBA" id="ARBA00022448"/>
    </source>
</evidence>
<keyword evidence="3" id="KW-0813">Transport</keyword>
<evidence type="ECO:0000256" key="1">
    <source>
        <dbReference type="ARBA" id="ARBA00004196"/>
    </source>
</evidence>
<dbReference type="InterPro" id="IPR002491">
    <property type="entry name" value="ABC_transptr_periplasmic_BD"/>
</dbReference>
<dbReference type="Pfam" id="PF01497">
    <property type="entry name" value="Peripla_BP_2"/>
    <property type="match status" value="1"/>
</dbReference>
<dbReference type="GO" id="GO:0030288">
    <property type="term" value="C:outer membrane-bounded periplasmic space"/>
    <property type="evidence" value="ECO:0007669"/>
    <property type="project" value="TreeGrafter"/>
</dbReference>
<gene>
    <name evidence="5" type="ORF">CHR55_04345</name>
</gene>
<organism evidence="5 6">
    <name type="scientific">Rhodococcus qingshengii</name>
    <dbReference type="NCBI Taxonomy" id="334542"/>
    <lineage>
        <taxon>Bacteria</taxon>
        <taxon>Bacillati</taxon>
        <taxon>Actinomycetota</taxon>
        <taxon>Actinomycetes</taxon>
        <taxon>Mycobacteriales</taxon>
        <taxon>Nocardiaceae</taxon>
        <taxon>Rhodococcus</taxon>
        <taxon>Rhodococcus erythropolis group</taxon>
    </lineage>
</organism>
<dbReference type="AlphaFoldDB" id="A0A2A5JG77"/>
<dbReference type="PROSITE" id="PS51257">
    <property type="entry name" value="PROKAR_LIPOPROTEIN"/>
    <property type="match status" value="1"/>
</dbReference>
<reference evidence="5 6" key="1">
    <citation type="submission" date="2017-07" db="EMBL/GenBank/DDBJ databases">
        <title>Draft sequence of Rhodococcus enclensis 23b-28.</title>
        <authorList>
            <person name="Besaury L."/>
            <person name="Sancelme M."/>
            <person name="Amato P."/>
            <person name="Lallement A."/>
            <person name="Delort A.-M."/>
        </authorList>
    </citation>
    <scope>NUCLEOTIDE SEQUENCE [LARGE SCALE GENOMIC DNA]</scope>
    <source>
        <strain evidence="5 6">23b-28</strain>
    </source>
</reference>
<comment type="similarity">
    <text evidence="2">Belongs to the bacterial solute-binding protein 8 family.</text>
</comment>
<dbReference type="Gene3D" id="3.40.50.1980">
    <property type="entry name" value="Nitrogenase molybdenum iron protein domain"/>
    <property type="match status" value="2"/>
</dbReference>